<dbReference type="Proteomes" id="UP000264330">
    <property type="component" value="Unassembled WGS sequence"/>
</dbReference>
<comment type="caution">
    <text evidence="2">The sequence shown here is derived from an EMBL/GenBank/DDBJ whole genome shotgun (WGS) entry which is preliminary data.</text>
</comment>
<dbReference type="EMBL" id="DPMF01000212">
    <property type="protein sequence ID" value="HCV81144.1"/>
    <property type="molecule type" value="Genomic_DNA"/>
</dbReference>
<evidence type="ECO:0008006" key="4">
    <source>
        <dbReference type="Google" id="ProtNLM"/>
    </source>
</evidence>
<gene>
    <name evidence="2" type="ORF">DGQ38_08855</name>
</gene>
<proteinExistence type="predicted"/>
<feature type="signal peptide" evidence="1">
    <location>
        <begin position="1"/>
        <end position="22"/>
    </location>
</feature>
<reference evidence="2 3" key="1">
    <citation type="journal article" date="2018" name="Nat. Biotechnol.">
        <title>A standardized bacterial taxonomy based on genome phylogeny substantially revises the tree of life.</title>
        <authorList>
            <person name="Parks D.H."/>
            <person name="Chuvochina M."/>
            <person name="Waite D.W."/>
            <person name="Rinke C."/>
            <person name="Skarshewski A."/>
            <person name="Chaumeil P.A."/>
            <person name="Hugenholtz P."/>
        </authorList>
    </citation>
    <scope>NUCLEOTIDE SEQUENCE [LARGE SCALE GENOMIC DNA]</scope>
    <source>
        <strain evidence="2">UBA9359</strain>
    </source>
</reference>
<protein>
    <recommendedName>
        <fullName evidence="4">Secreted protein</fullName>
    </recommendedName>
</protein>
<feature type="chain" id="PRO_5017814871" description="Secreted protein" evidence="1">
    <location>
        <begin position="23"/>
        <end position="253"/>
    </location>
</feature>
<keyword evidence="1" id="KW-0732">Signal</keyword>
<name>A0A3D5IZL9_9FLAO</name>
<evidence type="ECO:0000313" key="3">
    <source>
        <dbReference type="Proteomes" id="UP000264330"/>
    </source>
</evidence>
<accession>A0A3D5IZL9</accession>
<dbReference type="RefSeq" id="WP_273300046.1">
    <property type="nucleotide sequence ID" value="NZ_CAJXAW010000016.1"/>
</dbReference>
<evidence type="ECO:0000313" key="2">
    <source>
        <dbReference type="EMBL" id="HCV81144.1"/>
    </source>
</evidence>
<sequence>MKKTNISCLVCFLLAITLSVTAQVTTPKPDHFKSITDGGTGSQPILNTIMHDLLDDKITYKSNLKTIGSPYLKENYQIATLFYKEELQEHFYIRHNILNDEIELKKSMLPNEQPKALIRDPGIKLVLEDGKAICFKKYRSKKGDIKRGFIYTLNDSATYTIYKTIHAKFSEGHTATSSMVKEVPHRFSHFTSYYFTSIPQGTLYPLPSNYKKFLQNLKPEIQKKLKAYIKENGLNFKDENEIKLIFDYLNSIL</sequence>
<dbReference type="AlphaFoldDB" id="A0A3D5IZL9"/>
<evidence type="ECO:0000256" key="1">
    <source>
        <dbReference type="SAM" id="SignalP"/>
    </source>
</evidence>
<organism evidence="2 3">
    <name type="scientific">Zunongwangia profunda</name>
    <dbReference type="NCBI Taxonomy" id="398743"/>
    <lineage>
        <taxon>Bacteria</taxon>
        <taxon>Pseudomonadati</taxon>
        <taxon>Bacteroidota</taxon>
        <taxon>Flavobacteriia</taxon>
        <taxon>Flavobacteriales</taxon>
        <taxon>Flavobacteriaceae</taxon>
        <taxon>Zunongwangia</taxon>
    </lineage>
</organism>